<keyword evidence="2 7" id="KW-0813">Transport</keyword>
<evidence type="ECO:0000256" key="5">
    <source>
        <dbReference type="ARBA" id="ARBA00022989"/>
    </source>
</evidence>
<feature type="transmembrane region" description="Helical" evidence="7">
    <location>
        <begin position="111"/>
        <end position="131"/>
    </location>
</feature>
<comment type="similarity">
    <text evidence="7">Belongs to the TRAP transporter small permease family.</text>
</comment>
<evidence type="ECO:0000256" key="1">
    <source>
        <dbReference type="ARBA" id="ARBA00004651"/>
    </source>
</evidence>
<comment type="subunit">
    <text evidence="7">The complex comprises the extracytoplasmic solute receptor protein and the two transmembrane proteins.</text>
</comment>
<evidence type="ECO:0000256" key="4">
    <source>
        <dbReference type="ARBA" id="ARBA00022692"/>
    </source>
</evidence>
<keyword evidence="10" id="KW-1185">Reference proteome</keyword>
<reference evidence="9 10" key="1">
    <citation type="submission" date="2023-04" db="EMBL/GenBank/DDBJ databases">
        <title>Jannaschia ovalis sp. nov., a marine bacterium isolated from sea tidal flat.</title>
        <authorList>
            <person name="Kwon D.Y."/>
            <person name="Kim J.-J."/>
        </authorList>
    </citation>
    <scope>NUCLEOTIDE SEQUENCE [LARGE SCALE GENOMIC DNA]</scope>
    <source>
        <strain evidence="9 10">GRR-S6-38</strain>
    </source>
</reference>
<dbReference type="Pfam" id="PF04290">
    <property type="entry name" value="DctQ"/>
    <property type="match status" value="1"/>
</dbReference>
<accession>A0ABY8LIW9</accession>
<comment type="function">
    <text evidence="7">Part of the tripartite ATP-independent periplasmic (TRAP) transport system.</text>
</comment>
<sequence>MLGRIVEALARLMAVLGGLVLTGLIGLTCASVAGRAINGWMHADWVETTLPALSGFVLGLGVGPINGDFELVEAGMAFVIFAFLPITQLTGAHASVDIFTRALGPRVNGGLMALWALVFAAVLILIARQLWLGTEAKMRYGETTYLIQFPIWWAYAAALSGAVVAAFAACYVAAVRVAELVTGALILPSEEADH</sequence>
<keyword evidence="4 7" id="KW-0812">Transmembrane</keyword>
<keyword evidence="6 7" id="KW-0472">Membrane</keyword>
<dbReference type="InterPro" id="IPR055348">
    <property type="entry name" value="DctQ"/>
</dbReference>
<keyword evidence="7" id="KW-0997">Cell inner membrane</keyword>
<feature type="transmembrane region" description="Helical" evidence="7">
    <location>
        <begin position="151"/>
        <end position="174"/>
    </location>
</feature>
<feature type="domain" description="Tripartite ATP-independent periplasmic transporters DctQ component" evidence="8">
    <location>
        <begin position="64"/>
        <end position="174"/>
    </location>
</feature>
<evidence type="ECO:0000256" key="3">
    <source>
        <dbReference type="ARBA" id="ARBA00022475"/>
    </source>
</evidence>
<keyword evidence="3" id="KW-1003">Cell membrane</keyword>
<evidence type="ECO:0000313" key="9">
    <source>
        <dbReference type="EMBL" id="WGH80105.1"/>
    </source>
</evidence>
<organism evidence="9 10">
    <name type="scientific">Jannaschia ovalis</name>
    <dbReference type="NCBI Taxonomy" id="3038773"/>
    <lineage>
        <taxon>Bacteria</taxon>
        <taxon>Pseudomonadati</taxon>
        <taxon>Pseudomonadota</taxon>
        <taxon>Alphaproteobacteria</taxon>
        <taxon>Rhodobacterales</taxon>
        <taxon>Roseobacteraceae</taxon>
        <taxon>Jannaschia</taxon>
    </lineage>
</organism>
<evidence type="ECO:0000313" key="10">
    <source>
        <dbReference type="Proteomes" id="UP001243420"/>
    </source>
</evidence>
<dbReference type="EMBL" id="CP122537">
    <property type="protein sequence ID" value="WGH80105.1"/>
    <property type="molecule type" value="Genomic_DNA"/>
</dbReference>
<dbReference type="RefSeq" id="WP_279967152.1">
    <property type="nucleotide sequence ID" value="NZ_CP122537.1"/>
</dbReference>
<evidence type="ECO:0000259" key="8">
    <source>
        <dbReference type="Pfam" id="PF04290"/>
    </source>
</evidence>
<evidence type="ECO:0000256" key="2">
    <source>
        <dbReference type="ARBA" id="ARBA00022448"/>
    </source>
</evidence>
<keyword evidence="5 7" id="KW-1133">Transmembrane helix</keyword>
<dbReference type="Proteomes" id="UP001243420">
    <property type="component" value="Chromosome"/>
</dbReference>
<comment type="subcellular location">
    <subcellularLocation>
        <location evidence="7">Cell inner membrane</location>
        <topology evidence="7">Multi-pass membrane protein</topology>
    </subcellularLocation>
    <subcellularLocation>
        <location evidence="1">Cell membrane</location>
        <topology evidence="1">Multi-pass membrane protein</topology>
    </subcellularLocation>
</comment>
<protein>
    <recommendedName>
        <fullName evidence="7">TRAP transporter small permease protein</fullName>
    </recommendedName>
</protein>
<proteinExistence type="inferred from homology"/>
<name>A0ABY8LIW9_9RHOB</name>
<evidence type="ECO:0000256" key="6">
    <source>
        <dbReference type="ARBA" id="ARBA00023136"/>
    </source>
</evidence>
<evidence type="ECO:0000256" key="7">
    <source>
        <dbReference type="RuleBase" id="RU369079"/>
    </source>
</evidence>
<gene>
    <name evidence="9" type="ORF">P8627_07530</name>
</gene>
<feature type="transmembrane region" description="Helical" evidence="7">
    <location>
        <begin position="77"/>
        <end position="99"/>
    </location>
</feature>
<feature type="transmembrane region" description="Helical" evidence="7">
    <location>
        <begin position="12"/>
        <end position="33"/>
    </location>
</feature>